<dbReference type="NCBIfam" id="TIGR00180">
    <property type="entry name" value="parB_part"/>
    <property type="match status" value="1"/>
</dbReference>
<comment type="similarity">
    <text evidence="1">Belongs to the ParB family.</text>
</comment>
<dbReference type="SUPFAM" id="SSF109709">
    <property type="entry name" value="KorB DNA-binding domain-like"/>
    <property type="match status" value="1"/>
</dbReference>
<dbReference type="PANTHER" id="PTHR33375:SF1">
    <property type="entry name" value="CHROMOSOME-PARTITIONING PROTEIN PARB-RELATED"/>
    <property type="match status" value="1"/>
</dbReference>
<dbReference type="Pfam" id="PF02195">
    <property type="entry name" value="ParB_N"/>
    <property type="match status" value="1"/>
</dbReference>
<dbReference type="GeneID" id="92754306"/>
<name>A0ABV2P9X9_9MICC</name>
<evidence type="ECO:0000313" key="7">
    <source>
        <dbReference type="Proteomes" id="UP001549307"/>
    </source>
</evidence>
<feature type="domain" description="ParB-like N-terminal" evidence="5">
    <location>
        <begin position="141"/>
        <end position="234"/>
    </location>
</feature>
<evidence type="ECO:0000256" key="2">
    <source>
        <dbReference type="ARBA" id="ARBA00022829"/>
    </source>
</evidence>
<dbReference type="RefSeq" id="WP_354231492.1">
    <property type="nucleotide sequence ID" value="NZ_JBEPSN010000009.1"/>
</dbReference>
<evidence type="ECO:0000259" key="5">
    <source>
        <dbReference type="SMART" id="SM00470"/>
    </source>
</evidence>
<feature type="compositionally biased region" description="Low complexity" evidence="4">
    <location>
        <begin position="64"/>
        <end position="105"/>
    </location>
</feature>
<evidence type="ECO:0000256" key="4">
    <source>
        <dbReference type="SAM" id="MobiDB-lite"/>
    </source>
</evidence>
<comment type="caution">
    <text evidence="6">The sequence shown here is derived from an EMBL/GenBank/DDBJ whole genome shotgun (WGS) entry which is preliminary data.</text>
</comment>
<keyword evidence="3" id="KW-0238">DNA-binding</keyword>
<reference evidence="6 7" key="1">
    <citation type="submission" date="2024-06" db="EMBL/GenBank/DDBJ databases">
        <title>Sorghum-associated microbial communities from plants grown in Nebraska, USA.</title>
        <authorList>
            <person name="Schachtman D."/>
        </authorList>
    </citation>
    <scope>NUCLEOTIDE SEQUENCE [LARGE SCALE GENOMIC DNA]</scope>
    <source>
        <strain evidence="6 7">3552</strain>
    </source>
</reference>
<dbReference type="PANTHER" id="PTHR33375">
    <property type="entry name" value="CHROMOSOME-PARTITIONING PROTEIN PARB-RELATED"/>
    <property type="match status" value="1"/>
</dbReference>
<evidence type="ECO:0000313" key="6">
    <source>
        <dbReference type="EMBL" id="MET4541582.1"/>
    </source>
</evidence>
<gene>
    <name evidence="6" type="ORF">ABIE37_003380</name>
</gene>
<dbReference type="InterPro" id="IPR057240">
    <property type="entry name" value="ParB_dimer_C"/>
</dbReference>
<dbReference type="InterPro" id="IPR003115">
    <property type="entry name" value="ParB_N"/>
</dbReference>
<dbReference type="InterPro" id="IPR041468">
    <property type="entry name" value="HTH_ParB/Spo0J"/>
</dbReference>
<protein>
    <submittedName>
        <fullName evidence="6">ParB family chromosome partitioning protein</fullName>
    </submittedName>
</protein>
<dbReference type="InterPro" id="IPR004437">
    <property type="entry name" value="ParB/RepB/Spo0J"/>
</dbReference>
<dbReference type="EMBL" id="JBEPSN010000009">
    <property type="protein sequence ID" value="MET4541582.1"/>
    <property type="molecule type" value="Genomic_DNA"/>
</dbReference>
<keyword evidence="7" id="KW-1185">Reference proteome</keyword>
<evidence type="ECO:0000256" key="1">
    <source>
        <dbReference type="ARBA" id="ARBA00006295"/>
    </source>
</evidence>
<feature type="region of interest" description="Disordered" evidence="4">
    <location>
        <begin position="17"/>
        <end position="130"/>
    </location>
</feature>
<dbReference type="SMART" id="SM00470">
    <property type="entry name" value="ParB"/>
    <property type="match status" value="1"/>
</dbReference>
<dbReference type="Proteomes" id="UP001549307">
    <property type="component" value="Unassembled WGS sequence"/>
</dbReference>
<proteinExistence type="inferred from homology"/>
<sequence>MSEKRRGLGRGLGALIPSSAAAQGNGAAPSRPVDLFFPEARKSEEPAVEAPIQGSAVEEGSKESAATPSAGKAAAPKAAAAKAPAKSSTSKTSASKPAAKRASVSSDEKTHELETADAATKSSTRSTADVELVEVPGARFAEIPVGDIHPNRKQPRSVFDEDDMAELVHSVREIGVLQPIVVRTSTEKGGEPYELVMGERRWRAVQAAGLETIPAIVRDTTDDDLLRDALLENLHRSQLNPLEEAAAYQQLLEDFGTTHEQLADRIGRSRPQVSNTLRLLKLPPLVQRRVAASVLSAGHARALLALPDAAAMERLAQKIVAEGMSVRATEEAVALYQDPTAPAKSSIPKPNARHERLDYLASSLSDRLDTNVKITLGARKGRVSIEFASVEDLNRIMDVLGPGAED</sequence>
<dbReference type="InterPro" id="IPR050336">
    <property type="entry name" value="Chromosome_partition/occlusion"/>
</dbReference>
<organism evidence="6 7">
    <name type="scientific">Arthrobacter bambusae</name>
    <dbReference type="NCBI Taxonomy" id="1338426"/>
    <lineage>
        <taxon>Bacteria</taxon>
        <taxon>Bacillati</taxon>
        <taxon>Actinomycetota</taxon>
        <taxon>Actinomycetes</taxon>
        <taxon>Micrococcales</taxon>
        <taxon>Micrococcaceae</taxon>
        <taxon>Arthrobacter</taxon>
    </lineage>
</organism>
<keyword evidence="2" id="KW-0159">Chromosome partition</keyword>
<evidence type="ECO:0000256" key="3">
    <source>
        <dbReference type="ARBA" id="ARBA00023125"/>
    </source>
</evidence>
<dbReference type="SUPFAM" id="SSF110849">
    <property type="entry name" value="ParB/Sulfiredoxin"/>
    <property type="match status" value="1"/>
</dbReference>
<dbReference type="Gene3D" id="3.90.1530.30">
    <property type="match status" value="1"/>
</dbReference>
<accession>A0ABV2P9X9</accession>
<dbReference type="InterPro" id="IPR036086">
    <property type="entry name" value="ParB/Sulfiredoxin_sf"/>
</dbReference>
<dbReference type="Pfam" id="PF17762">
    <property type="entry name" value="HTH_ParB"/>
    <property type="match status" value="1"/>
</dbReference>
<dbReference type="Pfam" id="PF23552">
    <property type="entry name" value="ParB_C"/>
    <property type="match status" value="1"/>
</dbReference>
<dbReference type="CDD" id="cd16393">
    <property type="entry name" value="SPO0J_N"/>
    <property type="match status" value="1"/>
</dbReference>
<dbReference type="Gene3D" id="1.10.10.2830">
    <property type="match status" value="1"/>
</dbReference>